<evidence type="ECO:0000313" key="1">
    <source>
        <dbReference type="EMBL" id="SVD86015.1"/>
    </source>
</evidence>
<dbReference type="AlphaFoldDB" id="A0A382YT42"/>
<dbReference type="InterPro" id="IPR008775">
    <property type="entry name" value="Phytyl_CoA_dOase-like"/>
</dbReference>
<proteinExistence type="predicted"/>
<name>A0A382YT42_9ZZZZ</name>
<evidence type="ECO:0008006" key="2">
    <source>
        <dbReference type="Google" id="ProtNLM"/>
    </source>
</evidence>
<dbReference type="Gene3D" id="2.60.120.620">
    <property type="entry name" value="q2cbj1_9rhob like domain"/>
    <property type="match status" value="1"/>
</dbReference>
<accession>A0A382YT42</accession>
<dbReference type="EMBL" id="UINC01178057">
    <property type="protein sequence ID" value="SVD86015.1"/>
    <property type="molecule type" value="Genomic_DNA"/>
</dbReference>
<organism evidence="1">
    <name type="scientific">marine metagenome</name>
    <dbReference type="NCBI Taxonomy" id="408172"/>
    <lineage>
        <taxon>unclassified sequences</taxon>
        <taxon>metagenomes</taxon>
        <taxon>ecological metagenomes</taxon>
    </lineage>
</organism>
<dbReference type="Pfam" id="PF05721">
    <property type="entry name" value="PhyH"/>
    <property type="match status" value="1"/>
</dbReference>
<dbReference type="SUPFAM" id="SSF51197">
    <property type="entry name" value="Clavaminate synthase-like"/>
    <property type="match status" value="1"/>
</dbReference>
<reference evidence="1" key="1">
    <citation type="submission" date="2018-05" db="EMBL/GenBank/DDBJ databases">
        <authorList>
            <person name="Lanie J.A."/>
            <person name="Ng W.-L."/>
            <person name="Kazmierczak K.M."/>
            <person name="Andrzejewski T.M."/>
            <person name="Davidsen T.M."/>
            <person name="Wayne K.J."/>
            <person name="Tettelin H."/>
            <person name="Glass J.I."/>
            <person name="Rusch D."/>
            <person name="Podicherti R."/>
            <person name="Tsui H.-C.T."/>
            <person name="Winkler M.E."/>
        </authorList>
    </citation>
    <scope>NUCLEOTIDE SEQUENCE</scope>
</reference>
<feature type="non-terminal residue" evidence="1">
    <location>
        <position position="221"/>
    </location>
</feature>
<sequence>MASPAYAEFERKRYVVLPEILTAREVETWSDAIDEHRQRFSRLWMERGEGGWTQSVHVLLSRRELDDSILHARVLPFVIELVGEDIVCEEHSIMIRAPIDEDPPQPKWHRDTRHEPSHALGIHSLSVVYYLTDVDETTHCFSVVPEAAMTKRGAGSSECEGADGRDLLGPAGTAILFNFNAGSCHDGRLRKRTQPRRTVHIYYRSRNTTATERTHDLPATP</sequence>
<gene>
    <name evidence="1" type="ORF">METZ01_LOCUS438869</name>
</gene>
<protein>
    <recommendedName>
        <fullName evidence="2">Prolyl 4-hydroxylase alpha subunit Fe(2+) 2OG dioxygenase domain-containing protein</fullName>
    </recommendedName>
</protein>